<protein>
    <submittedName>
        <fullName evidence="2">Uncharacterized protein</fullName>
    </submittedName>
</protein>
<keyword evidence="1" id="KW-1133">Transmembrane helix</keyword>
<accession>A0ABN5H365</accession>
<feature type="transmembrane region" description="Helical" evidence="1">
    <location>
        <begin position="180"/>
        <end position="204"/>
    </location>
</feature>
<evidence type="ECO:0000256" key="1">
    <source>
        <dbReference type="SAM" id="Phobius"/>
    </source>
</evidence>
<evidence type="ECO:0000313" key="3">
    <source>
        <dbReference type="Proteomes" id="UP000325292"/>
    </source>
</evidence>
<gene>
    <name evidence="2" type="ORF">BXT84_15225</name>
</gene>
<feature type="transmembrane region" description="Helical" evidence="1">
    <location>
        <begin position="74"/>
        <end position="93"/>
    </location>
</feature>
<proteinExistence type="predicted"/>
<dbReference type="EMBL" id="CP019454">
    <property type="protein sequence ID" value="AUW95137.1"/>
    <property type="molecule type" value="Genomic_DNA"/>
</dbReference>
<feature type="transmembrane region" description="Helical" evidence="1">
    <location>
        <begin position="216"/>
        <end position="236"/>
    </location>
</feature>
<feature type="transmembrane region" description="Helical" evidence="1">
    <location>
        <begin position="252"/>
        <end position="272"/>
    </location>
</feature>
<reference evidence="2 3" key="1">
    <citation type="journal article" date="2019" name="Sci. Rep.">
        <title>Sulfobacillus thermotolerans: new insights into resistance and metabolic capacities of acidophilic chemolithotrophs.</title>
        <authorList>
            <person name="Panyushkina A.E."/>
            <person name="Babenko V.V."/>
            <person name="Nikitina A.S."/>
            <person name="Selezneva O.V."/>
            <person name="Tsaplina I.A."/>
            <person name="Letarova M.A."/>
            <person name="Kostryukova E.S."/>
            <person name="Letarov A.V."/>
        </authorList>
    </citation>
    <scope>NUCLEOTIDE SEQUENCE [LARGE SCALE GENOMIC DNA]</scope>
    <source>
        <strain evidence="2 3">Kr1</strain>
    </source>
</reference>
<feature type="transmembrane region" description="Helical" evidence="1">
    <location>
        <begin position="145"/>
        <end position="174"/>
    </location>
</feature>
<dbReference type="RefSeq" id="WP_103375647.1">
    <property type="nucleotide sequence ID" value="NZ_CP133983.1"/>
</dbReference>
<keyword evidence="1" id="KW-0812">Transmembrane</keyword>
<keyword evidence="3" id="KW-1185">Reference proteome</keyword>
<evidence type="ECO:0000313" key="2">
    <source>
        <dbReference type="EMBL" id="AUW95137.1"/>
    </source>
</evidence>
<dbReference type="Proteomes" id="UP000325292">
    <property type="component" value="Chromosome"/>
</dbReference>
<keyword evidence="1" id="KW-0472">Membrane</keyword>
<name>A0ABN5H365_9FIRM</name>
<sequence length="290" mass="32745">MWEDYLEQATHLIMNKYHKRRAQAKIRQQLLSIWADQIAQGTDRAQAAVMAMATLGNPEVMAVKLAEPLRQQRGWLWLVSVAQLLAGLGLLVASFRTESLADMAVGRVLTAWGFFSTSLNTFHHSGLRQNIVLAMRNVRFGLSRIAWAQGLVVMATAALSGALAAVLCSLPWVFVPNTVFHPVAVSDSLGLALFAMAAWGPWWLFRKRLVTAFREITWQIWASLTATAVYTILLVWNGQFVPPPFFNWQPELYVLGSFVSFFAALRIFAFFFSLKERIEPWRDDEIRSAI</sequence>
<organism evidence="2 3">
    <name type="scientific">Sulfobacillus thermotolerans</name>
    <dbReference type="NCBI Taxonomy" id="338644"/>
    <lineage>
        <taxon>Bacteria</taxon>
        <taxon>Bacillati</taxon>
        <taxon>Bacillota</taxon>
        <taxon>Clostridia</taxon>
        <taxon>Eubacteriales</taxon>
        <taxon>Clostridiales Family XVII. Incertae Sedis</taxon>
        <taxon>Sulfobacillus</taxon>
    </lineage>
</organism>